<sequence>MESAKFPSGRQRFCLTANPFKDEIESLDHRLETQLREQTRKQVWSTQMKKVIRGPTDLAK</sequence>
<evidence type="ECO:0000313" key="2">
    <source>
        <dbReference type="Proteomes" id="UP001634394"/>
    </source>
</evidence>
<dbReference type="EMBL" id="JBJQND010000010">
    <property type="protein sequence ID" value="KAL3865024.1"/>
    <property type="molecule type" value="Genomic_DNA"/>
</dbReference>
<keyword evidence="2" id="KW-1185">Reference proteome</keyword>
<comment type="caution">
    <text evidence="1">The sequence shown here is derived from an EMBL/GenBank/DDBJ whole genome shotgun (WGS) entry which is preliminary data.</text>
</comment>
<gene>
    <name evidence="1" type="ORF">ACJMK2_006657</name>
</gene>
<protein>
    <submittedName>
        <fullName evidence="1">Uncharacterized protein</fullName>
    </submittedName>
</protein>
<name>A0ABD3VTU5_SINWO</name>
<reference evidence="1 2" key="1">
    <citation type="submission" date="2024-11" db="EMBL/GenBank/DDBJ databases">
        <title>Chromosome-level genome assembly of the freshwater bivalve Anodonta woodiana.</title>
        <authorList>
            <person name="Chen X."/>
        </authorList>
    </citation>
    <scope>NUCLEOTIDE SEQUENCE [LARGE SCALE GENOMIC DNA]</scope>
    <source>
        <strain evidence="1">MN2024</strain>
        <tissue evidence="1">Gills</tissue>
    </source>
</reference>
<organism evidence="1 2">
    <name type="scientific">Sinanodonta woodiana</name>
    <name type="common">Chinese pond mussel</name>
    <name type="synonym">Anodonta woodiana</name>
    <dbReference type="NCBI Taxonomy" id="1069815"/>
    <lineage>
        <taxon>Eukaryota</taxon>
        <taxon>Metazoa</taxon>
        <taxon>Spiralia</taxon>
        <taxon>Lophotrochozoa</taxon>
        <taxon>Mollusca</taxon>
        <taxon>Bivalvia</taxon>
        <taxon>Autobranchia</taxon>
        <taxon>Heteroconchia</taxon>
        <taxon>Palaeoheterodonta</taxon>
        <taxon>Unionida</taxon>
        <taxon>Unionoidea</taxon>
        <taxon>Unionidae</taxon>
        <taxon>Unioninae</taxon>
        <taxon>Sinanodonta</taxon>
    </lineage>
</organism>
<dbReference type="Proteomes" id="UP001634394">
    <property type="component" value="Unassembled WGS sequence"/>
</dbReference>
<proteinExistence type="predicted"/>
<accession>A0ABD3VTU5</accession>
<evidence type="ECO:0000313" key="1">
    <source>
        <dbReference type="EMBL" id="KAL3865024.1"/>
    </source>
</evidence>
<feature type="non-terminal residue" evidence="1">
    <location>
        <position position="60"/>
    </location>
</feature>
<dbReference type="AlphaFoldDB" id="A0ABD3VTU5"/>